<dbReference type="AlphaFoldDB" id="A0A5B3FTU5"/>
<organism evidence="3 4">
    <name type="scientific">Alistipes shahii</name>
    <dbReference type="NCBI Taxonomy" id="328814"/>
    <lineage>
        <taxon>Bacteria</taxon>
        <taxon>Pseudomonadati</taxon>
        <taxon>Bacteroidota</taxon>
        <taxon>Bacteroidia</taxon>
        <taxon>Bacteroidales</taxon>
        <taxon>Rikenellaceae</taxon>
        <taxon>Alistipes</taxon>
    </lineage>
</organism>
<evidence type="ECO:0000313" key="3">
    <source>
        <dbReference type="EMBL" id="KAA2364737.1"/>
    </source>
</evidence>
<dbReference type="InterPro" id="IPR001296">
    <property type="entry name" value="Glyco_trans_1"/>
</dbReference>
<name>A0A5B3FTU5_9BACT</name>
<gene>
    <name evidence="3" type="ORF">F2Y13_15420</name>
</gene>
<comment type="caution">
    <text evidence="3">The sequence shown here is derived from an EMBL/GenBank/DDBJ whole genome shotgun (WGS) entry which is preliminary data.</text>
</comment>
<evidence type="ECO:0000256" key="1">
    <source>
        <dbReference type="ARBA" id="ARBA00022679"/>
    </source>
</evidence>
<sequence>MAFYLIGSYINSIDDSTMQQLNAMSDPAANIYQESLIKGFFNCGIELIPYSFKVVSKKLYSQYSLFYKSWCSLYPNVSIKPRSYIKNFIECYFFLYKSLRSKLQRNDVIILYSLNIAAIISTLVACRKYHNKICVIITDLPLHMSTNGSIFYHIMKWVANKIIKSCMRKITCFGILSEYMSEYLPKHANYVVIEGIYSPCNLVNIPQPKIDGRILYSGTLAERYGIKNLLLAFNLLKNENYSLIICGRGDSEEYVKNMATKDRRIQYLGSIPHDEILQLQRTASLLVNPRTPEGIYTKYSFPSKTMEYLASGTPTLLYELPGIPKEYYHYCYSLNDQSITALAEKVDEVLSLSIEERTKLGEKAQQFILDTKNATIQCTKILELIKKT</sequence>
<dbReference type="EMBL" id="VVXK01000041">
    <property type="protein sequence ID" value="KAA2364737.1"/>
    <property type="molecule type" value="Genomic_DNA"/>
</dbReference>
<dbReference type="PANTHER" id="PTHR46401">
    <property type="entry name" value="GLYCOSYLTRANSFERASE WBBK-RELATED"/>
    <property type="match status" value="1"/>
</dbReference>
<dbReference type="Pfam" id="PF00534">
    <property type="entry name" value="Glycos_transf_1"/>
    <property type="match status" value="1"/>
</dbReference>
<dbReference type="PANTHER" id="PTHR46401:SF2">
    <property type="entry name" value="GLYCOSYLTRANSFERASE WBBK-RELATED"/>
    <property type="match status" value="1"/>
</dbReference>
<evidence type="ECO:0000313" key="4">
    <source>
        <dbReference type="Proteomes" id="UP000323567"/>
    </source>
</evidence>
<protein>
    <submittedName>
        <fullName evidence="3">Glycosyltransferase family 4 protein</fullName>
    </submittedName>
</protein>
<dbReference type="SUPFAM" id="SSF53756">
    <property type="entry name" value="UDP-Glycosyltransferase/glycogen phosphorylase"/>
    <property type="match status" value="1"/>
</dbReference>
<dbReference type="Gene3D" id="3.40.50.2000">
    <property type="entry name" value="Glycogen Phosphorylase B"/>
    <property type="match status" value="1"/>
</dbReference>
<keyword evidence="1 3" id="KW-0808">Transferase</keyword>
<evidence type="ECO:0000259" key="2">
    <source>
        <dbReference type="Pfam" id="PF00534"/>
    </source>
</evidence>
<dbReference type="Proteomes" id="UP000323567">
    <property type="component" value="Unassembled WGS sequence"/>
</dbReference>
<reference evidence="3 4" key="1">
    <citation type="journal article" date="2019" name="Nat. Med.">
        <title>A library of human gut bacterial isolates paired with longitudinal multiomics data enables mechanistic microbiome research.</title>
        <authorList>
            <person name="Poyet M."/>
            <person name="Groussin M."/>
            <person name="Gibbons S.M."/>
            <person name="Avila-Pacheco J."/>
            <person name="Jiang X."/>
            <person name="Kearney S.M."/>
            <person name="Perrotta A.R."/>
            <person name="Berdy B."/>
            <person name="Zhao S."/>
            <person name="Lieberman T.D."/>
            <person name="Swanson P.K."/>
            <person name="Smith M."/>
            <person name="Roesemann S."/>
            <person name="Alexander J.E."/>
            <person name="Rich S.A."/>
            <person name="Livny J."/>
            <person name="Vlamakis H."/>
            <person name="Clish C."/>
            <person name="Bullock K."/>
            <person name="Deik A."/>
            <person name="Scott J."/>
            <person name="Pierce K.A."/>
            <person name="Xavier R.J."/>
            <person name="Alm E.J."/>
        </authorList>
    </citation>
    <scope>NUCLEOTIDE SEQUENCE [LARGE SCALE GENOMIC DNA]</scope>
    <source>
        <strain evidence="3 4">BIOML-A2</strain>
    </source>
</reference>
<proteinExistence type="predicted"/>
<feature type="domain" description="Glycosyl transferase family 1" evidence="2">
    <location>
        <begin position="212"/>
        <end position="366"/>
    </location>
</feature>
<accession>A0A5B3FTU5</accession>
<dbReference type="GO" id="GO:0016757">
    <property type="term" value="F:glycosyltransferase activity"/>
    <property type="evidence" value="ECO:0007669"/>
    <property type="project" value="InterPro"/>
</dbReference>